<name>Q7Z4D9_HUMAN</name>
<accession>Q7Z4D9</accession>
<gene>
    <name evidence="1" type="primary">MST100</name>
</gene>
<sequence length="32" mass="3562">MGKGDKGQSVGWGQKSNQPKDIVRINYLIEKS</sequence>
<dbReference type="AlphaFoldDB" id="Q7Z4D9"/>
<organism evidence="1">
    <name type="scientific">Homo sapiens</name>
    <name type="common">Human</name>
    <dbReference type="NCBI Taxonomy" id="9606"/>
    <lineage>
        <taxon>Eukaryota</taxon>
        <taxon>Metazoa</taxon>
        <taxon>Chordata</taxon>
        <taxon>Craniata</taxon>
        <taxon>Vertebrata</taxon>
        <taxon>Euteleostomi</taxon>
        <taxon>Mammalia</taxon>
        <taxon>Eutheria</taxon>
        <taxon>Euarchontoglires</taxon>
        <taxon>Primates</taxon>
        <taxon>Haplorrhini</taxon>
        <taxon>Catarrhini</taxon>
        <taxon>Hominidae</taxon>
        <taxon>Homo</taxon>
    </lineage>
</organism>
<evidence type="ECO:0000313" key="1">
    <source>
        <dbReference type="EMBL" id="AAQ13625.1"/>
    </source>
</evidence>
<reference evidence="1" key="1">
    <citation type="submission" date="1999-07" db="EMBL/GenBank/DDBJ databases">
        <title>Homo sapiens normal aorta mRNA MST100.</title>
        <authorList>
            <person name="Zhao B."/>
            <person name="Tong Y.K."/>
            <person name="Xu H.S."/>
            <person name="Qin B.M."/>
            <person name="Liu B."/>
            <person name="Wang X.Y."/>
            <person name="Zhang Q."/>
            <person name="Song L."/>
            <person name="Gao Y."/>
            <person name="Zhang C.L."/>
            <person name="Ye J."/>
            <person name="Ji X.J."/>
            <person name="Liu B.H."/>
            <person name="Lu H."/>
            <person name="Chen J.Z."/>
            <person name="Cai M.Q."/>
            <person name="Zheng W.Y."/>
            <person name="Teng C.Y."/>
            <person name="Liu Q."/>
            <person name="Yu L.T."/>
            <person name="Lin J."/>
            <person name="Gong Q."/>
            <person name="Zhang A.M."/>
            <person name="Gao R.L."/>
            <person name="Hui R.T."/>
        </authorList>
    </citation>
    <scope>NUCLEOTIDE SEQUENCE</scope>
    <source>
        <tissue evidence="1">Aorta</tissue>
    </source>
</reference>
<proteinExistence type="evidence at transcript level"/>
<dbReference type="ChiTaRS" id="TMBIM1">
    <property type="organism name" value="human"/>
</dbReference>
<dbReference type="EMBL" id="AF173384">
    <property type="protein sequence ID" value="AAQ13625.1"/>
    <property type="molecule type" value="mRNA"/>
</dbReference>
<protein>
    <submittedName>
        <fullName evidence="1">MSTP100</fullName>
    </submittedName>
</protein>